<dbReference type="Gene3D" id="3.20.20.70">
    <property type="entry name" value="Aldolase class I"/>
    <property type="match status" value="1"/>
</dbReference>
<dbReference type="OrthoDB" id="276546at2759"/>
<keyword evidence="3" id="KW-1185">Reference proteome</keyword>
<dbReference type="FunFam" id="3.20.20.70:FF:000138">
    <property type="entry name" value="NADPH dehydrogenase 1"/>
    <property type="match status" value="1"/>
</dbReference>
<sequence length="380" mass="41622">MAYSTCQHLFEPIQIGDITLGNRVVMAPLTRFRATETHAPGPYAAEYYSQRSVAPGTLLITEATLIGEKAGGYFGVPGIYSDEQIAGWKKVADAVHAKGSFVYLQLWALGRTADPAEIQRENASNEYIAASTIPVVSALTGKNSAPRAMTVGEIQEFVSLYAAAASNAVHKAGFDGVEIHGANGYLVDQFLQDVSNNRTDKYGGSVENRSRFTLEVIKAIVDAVGEKKTALRISPWSTFQGMGMTNPGPQFTHLISTIRDLYPDFAYLHILEARVDGVVDRETVSVNLLKERDALHALWAPRPLITAGGYDRELGLDVAQKTGQLVAYGRLFISNPDLVRRLKENLPLTKSNRATYYTPRDWTPTGYTDYPFAQEAVAVL</sequence>
<dbReference type="InterPro" id="IPR045247">
    <property type="entry name" value="Oye-like"/>
</dbReference>
<dbReference type="CDD" id="cd02933">
    <property type="entry name" value="OYE_like_FMN"/>
    <property type="match status" value="1"/>
</dbReference>
<dbReference type="GO" id="GO:0010181">
    <property type="term" value="F:FMN binding"/>
    <property type="evidence" value="ECO:0007669"/>
    <property type="project" value="InterPro"/>
</dbReference>
<dbReference type="PANTHER" id="PTHR22893">
    <property type="entry name" value="NADH OXIDOREDUCTASE-RELATED"/>
    <property type="match status" value="1"/>
</dbReference>
<evidence type="ECO:0000259" key="1">
    <source>
        <dbReference type="Pfam" id="PF00724"/>
    </source>
</evidence>
<protein>
    <submittedName>
        <fullName evidence="2">FMN-linked oxidoreductase</fullName>
    </submittedName>
</protein>
<dbReference type="InterPro" id="IPR001155">
    <property type="entry name" value="OxRdtase_FMN_N"/>
</dbReference>
<dbReference type="Proteomes" id="UP000076532">
    <property type="component" value="Unassembled WGS sequence"/>
</dbReference>
<proteinExistence type="predicted"/>
<gene>
    <name evidence="2" type="ORF">FIBSPDRAFT_919615</name>
</gene>
<dbReference type="PANTHER" id="PTHR22893:SF91">
    <property type="entry name" value="NADPH DEHYDROGENASE 2-RELATED"/>
    <property type="match status" value="1"/>
</dbReference>
<dbReference type="SUPFAM" id="SSF51395">
    <property type="entry name" value="FMN-linked oxidoreductases"/>
    <property type="match status" value="1"/>
</dbReference>
<dbReference type="GO" id="GO:0003959">
    <property type="term" value="F:NADPH dehydrogenase activity"/>
    <property type="evidence" value="ECO:0007669"/>
    <property type="project" value="TreeGrafter"/>
</dbReference>
<dbReference type="AlphaFoldDB" id="A0A166JYN8"/>
<reference evidence="2 3" key="1">
    <citation type="journal article" date="2016" name="Mol. Biol. Evol.">
        <title>Comparative Genomics of Early-Diverging Mushroom-Forming Fungi Provides Insights into the Origins of Lignocellulose Decay Capabilities.</title>
        <authorList>
            <person name="Nagy L.G."/>
            <person name="Riley R."/>
            <person name="Tritt A."/>
            <person name="Adam C."/>
            <person name="Daum C."/>
            <person name="Floudas D."/>
            <person name="Sun H."/>
            <person name="Yadav J.S."/>
            <person name="Pangilinan J."/>
            <person name="Larsson K.H."/>
            <person name="Matsuura K."/>
            <person name="Barry K."/>
            <person name="Labutti K."/>
            <person name="Kuo R."/>
            <person name="Ohm R.A."/>
            <person name="Bhattacharya S.S."/>
            <person name="Shirouzu T."/>
            <person name="Yoshinaga Y."/>
            <person name="Martin F.M."/>
            <person name="Grigoriev I.V."/>
            <person name="Hibbett D.S."/>
        </authorList>
    </citation>
    <scope>NUCLEOTIDE SEQUENCE [LARGE SCALE GENOMIC DNA]</scope>
    <source>
        <strain evidence="2 3">CBS 109695</strain>
    </source>
</reference>
<name>A0A166JYN8_9AGAM</name>
<dbReference type="STRING" id="436010.A0A166JYN8"/>
<accession>A0A166JYN8</accession>
<dbReference type="InterPro" id="IPR013785">
    <property type="entry name" value="Aldolase_TIM"/>
</dbReference>
<evidence type="ECO:0000313" key="3">
    <source>
        <dbReference type="Proteomes" id="UP000076532"/>
    </source>
</evidence>
<dbReference type="Pfam" id="PF00724">
    <property type="entry name" value="Oxidored_FMN"/>
    <property type="match status" value="1"/>
</dbReference>
<dbReference type="EMBL" id="KV417548">
    <property type="protein sequence ID" value="KZP21346.1"/>
    <property type="molecule type" value="Genomic_DNA"/>
</dbReference>
<evidence type="ECO:0000313" key="2">
    <source>
        <dbReference type="EMBL" id="KZP21346.1"/>
    </source>
</evidence>
<feature type="domain" description="NADH:flavin oxidoreductase/NADH oxidase N-terminal" evidence="1">
    <location>
        <begin position="9"/>
        <end position="348"/>
    </location>
</feature>
<organism evidence="2 3">
    <name type="scientific">Athelia psychrophila</name>
    <dbReference type="NCBI Taxonomy" id="1759441"/>
    <lineage>
        <taxon>Eukaryota</taxon>
        <taxon>Fungi</taxon>
        <taxon>Dikarya</taxon>
        <taxon>Basidiomycota</taxon>
        <taxon>Agaricomycotina</taxon>
        <taxon>Agaricomycetes</taxon>
        <taxon>Agaricomycetidae</taxon>
        <taxon>Atheliales</taxon>
        <taxon>Atheliaceae</taxon>
        <taxon>Athelia</taxon>
    </lineage>
</organism>